<organism evidence="2 3">
    <name type="scientific">Lipingzhangella halophila</name>
    <dbReference type="NCBI Taxonomy" id="1783352"/>
    <lineage>
        <taxon>Bacteria</taxon>
        <taxon>Bacillati</taxon>
        <taxon>Actinomycetota</taxon>
        <taxon>Actinomycetes</taxon>
        <taxon>Streptosporangiales</taxon>
        <taxon>Nocardiopsidaceae</taxon>
        <taxon>Lipingzhangella</taxon>
    </lineage>
</organism>
<gene>
    <name evidence="2" type="ORF">F4561_005199</name>
</gene>
<reference evidence="2 3" key="1">
    <citation type="submission" date="2020-08" db="EMBL/GenBank/DDBJ databases">
        <title>Sequencing the genomes of 1000 actinobacteria strains.</title>
        <authorList>
            <person name="Klenk H.-P."/>
        </authorList>
    </citation>
    <scope>NUCLEOTIDE SEQUENCE [LARGE SCALE GENOMIC DNA]</scope>
    <source>
        <strain evidence="2 3">DSM 102030</strain>
    </source>
</reference>
<feature type="compositionally biased region" description="Pro residues" evidence="1">
    <location>
        <begin position="203"/>
        <end position="212"/>
    </location>
</feature>
<proteinExistence type="predicted"/>
<feature type="compositionally biased region" description="Pro residues" evidence="1">
    <location>
        <begin position="144"/>
        <end position="155"/>
    </location>
</feature>
<dbReference type="Proteomes" id="UP000523007">
    <property type="component" value="Unassembled WGS sequence"/>
</dbReference>
<feature type="region of interest" description="Disordered" evidence="1">
    <location>
        <begin position="129"/>
        <end position="245"/>
    </location>
</feature>
<dbReference type="EMBL" id="JACHJT010000001">
    <property type="protein sequence ID" value="MBB4934379.1"/>
    <property type="molecule type" value="Genomic_DNA"/>
</dbReference>
<dbReference type="RefSeq" id="WP_184582390.1">
    <property type="nucleotide sequence ID" value="NZ_JACHJT010000001.1"/>
</dbReference>
<evidence type="ECO:0000256" key="1">
    <source>
        <dbReference type="SAM" id="MobiDB-lite"/>
    </source>
</evidence>
<evidence type="ECO:0000313" key="3">
    <source>
        <dbReference type="Proteomes" id="UP000523007"/>
    </source>
</evidence>
<keyword evidence="3" id="KW-1185">Reference proteome</keyword>
<sequence>MAAGALAFSTVNVALLAIAHGVPVWVAWLLEPLVGIALWAVLSSDAVLSRYGRTAGPWAWLLRAFTGIVTLILNIWDEVFAVTDGELELAPDPTGIVLHAVSPTLLILLAEAAPRYRARFAEIITHLQEQERQVPSSETAGAPQPDPTPTPPAAQSPPTHRTTGEQHTSPRIETANATPPSRPDFQGVWTTPHSPDVMTTAPSSPPLAPSGPTPHAGPDTRRHRSKKAKKRSKRQRRAHNDARARAILLTEPDISGAELARRLGVETRSGQRILQRVSHATTNE</sequence>
<dbReference type="AlphaFoldDB" id="A0A7W7W5Z4"/>
<protein>
    <recommendedName>
        <fullName evidence="4">DUF2637 domain-containing protein</fullName>
    </recommendedName>
</protein>
<accession>A0A7W7W5Z4</accession>
<name>A0A7W7W5Z4_9ACTN</name>
<evidence type="ECO:0008006" key="4">
    <source>
        <dbReference type="Google" id="ProtNLM"/>
    </source>
</evidence>
<comment type="caution">
    <text evidence="2">The sequence shown here is derived from an EMBL/GenBank/DDBJ whole genome shotgun (WGS) entry which is preliminary data.</text>
</comment>
<evidence type="ECO:0000313" key="2">
    <source>
        <dbReference type="EMBL" id="MBB4934379.1"/>
    </source>
</evidence>
<feature type="compositionally biased region" description="Basic residues" evidence="1">
    <location>
        <begin position="221"/>
        <end position="237"/>
    </location>
</feature>